<sequence length="242" mass="26485">MTSSDSILETRGLEKRFGGVVAIASVDFNLRQRELRCLIGPNGAGKSTFFKMLTAQLKPTTGQILFDGIDITRAQPHQVSRLGIGIKNQVPDVFNNLTVAENISVAARSRHGKARAAAKGKDVMERLGLTSLTGRLVGELAHGQRQWVELAMVVALEPKLILLDEPAAGMTADETNKTAELIREVNKSAAIVVVEHDMQFIKQIAQTVTVFHQGRVLIEDTMDKVQGNELVREVYLGKSEDD</sequence>
<dbReference type="SMART" id="SM00382">
    <property type="entry name" value="AAA"/>
    <property type="match status" value="1"/>
</dbReference>
<protein>
    <submittedName>
        <fullName evidence="5">Ribose import ATP-binding protein RbsA</fullName>
        <ecNumber evidence="5">3.6.3.17</ecNumber>
    </submittedName>
</protein>
<dbReference type="InterPro" id="IPR027417">
    <property type="entry name" value="P-loop_NTPase"/>
</dbReference>
<dbReference type="GO" id="GO:0016887">
    <property type="term" value="F:ATP hydrolysis activity"/>
    <property type="evidence" value="ECO:0007669"/>
    <property type="project" value="InterPro"/>
</dbReference>
<dbReference type="EMBL" id="UFSM01000003">
    <property type="protein sequence ID" value="SUY29088.1"/>
    <property type="molecule type" value="Genomic_DNA"/>
</dbReference>
<dbReference type="SUPFAM" id="SSF52540">
    <property type="entry name" value="P-loop containing nucleoside triphosphate hydrolases"/>
    <property type="match status" value="1"/>
</dbReference>
<feature type="domain" description="ABC transporter" evidence="4">
    <location>
        <begin position="8"/>
        <end position="238"/>
    </location>
</feature>
<dbReference type="RefSeq" id="WP_115734346.1">
    <property type="nucleotide sequence ID" value="NZ_BAAAVY010000014.1"/>
</dbReference>
<dbReference type="InterPro" id="IPR051120">
    <property type="entry name" value="ABC_AA/LPS_Transport"/>
</dbReference>
<accession>A0A381INK6</accession>
<dbReference type="Gene3D" id="3.40.50.300">
    <property type="entry name" value="P-loop containing nucleotide triphosphate hydrolases"/>
    <property type="match status" value="1"/>
</dbReference>
<evidence type="ECO:0000256" key="3">
    <source>
        <dbReference type="ARBA" id="ARBA00022840"/>
    </source>
</evidence>
<proteinExistence type="predicted"/>
<organism evidence="5 6">
    <name type="scientific">Aminobacter aminovorans</name>
    <name type="common">Chelatobacter heintzii</name>
    <dbReference type="NCBI Taxonomy" id="83263"/>
    <lineage>
        <taxon>Bacteria</taxon>
        <taxon>Pseudomonadati</taxon>
        <taxon>Pseudomonadota</taxon>
        <taxon>Alphaproteobacteria</taxon>
        <taxon>Hyphomicrobiales</taxon>
        <taxon>Phyllobacteriaceae</taxon>
        <taxon>Aminobacter</taxon>
    </lineage>
</organism>
<gene>
    <name evidence="5" type="primary">rbsA_7</name>
    <name evidence="5" type="ORF">NCTC10684_05320</name>
</gene>
<dbReference type="AlphaFoldDB" id="A0A381INK6"/>
<evidence type="ECO:0000256" key="1">
    <source>
        <dbReference type="ARBA" id="ARBA00022448"/>
    </source>
</evidence>
<dbReference type="Pfam" id="PF00005">
    <property type="entry name" value="ABC_tran"/>
    <property type="match status" value="1"/>
</dbReference>
<dbReference type="EC" id="3.6.3.17" evidence="5"/>
<dbReference type="OrthoDB" id="8215423at2"/>
<dbReference type="InterPro" id="IPR003593">
    <property type="entry name" value="AAA+_ATPase"/>
</dbReference>
<name>A0A381INK6_AMIAI</name>
<evidence type="ECO:0000313" key="5">
    <source>
        <dbReference type="EMBL" id="SUY29088.1"/>
    </source>
</evidence>
<dbReference type="CDD" id="cd03219">
    <property type="entry name" value="ABC_Mj1267_LivG_branched"/>
    <property type="match status" value="1"/>
</dbReference>
<dbReference type="PANTHER" id="PTHR45772:SF8">
    <property type="entry name" value="HIGH-AFFINITY BRANCHED-CHAIN AMINO ACID TRANSPORT ATP-BINDING PROTEIN"/>
    <property type="match status" value="1"/>
</dbReference>
<dbReference type="GO" id="GO:0005886">
    <property type="term" value="C:plasma membrane"/>
    <property type="evidence" value="ECO:0007669"/>
    <property type="project" value="TreeGrafter"/>
</dbReference>
<dbReference type="PROSITE" id="PS50893">
    <property type="entry name" value="ABC_TRANSPORTER_2"/>
    <property type="match status" value="1"/>
</dbReference>
<keyword evidence="3 5" id="KW-0067">ATP-binding</keyword>
<dbReference type="GO" id="GO:0005524">
    <property type="term" value="F:ATP binding"/>
    <property type="evidence" value="ECO:0007669"/>
    <property type="project" value="UniProtKB-KW"/>
</dbReference>
<dbReference type="Proteomes" id="UP000254701">
    <property type="component" value="Unassembled WGS sequence"/>
</dbReference>
<dbReference type="PANTHER" id="PTHR45772">
    <property type="entry name" value="CONSERVED COMPONENT OF ABC TRANSPORTER FOR NATURAL AMINO ACIDS-RELATED"/>
    <property type="match status" value="1"/>
</dbReference>
<keyword evidence="5" id="KW-0378">Hydrolase</keyword>
<evidence type="ECO:0000256" key="2">
    <source>
        <dbReference type="ARBA" id="ARBA00022741"/>
    </source>
</evidence>
<evidence type="ECO:0000313" key="6">
    <source>
        <dbReference type="Proteomes" id="UP000254701"/>
    </source>
</evidence>
<dbReference type="InterPro" id="IPR003439">
    <property type="entry name" value="ABC_transporter-like_ATP-bd"/>
</dbReference>
<reference evidence="5 6" key="1">
    <citation type="submission" date="2018-06" db="EMBL/GenBank/DDBJ databases">
        <authorList>
            <consortium name="Pathogen Informatics"/>
            <person name="Doyle S."/>
        </authorList>
    </citation>
    <scope>NUCLEOTIDE SEQUENCE [LARGE SCALE GENOMIC DNA]</scope>
    <source>
        <strain evidence="5 6">NCTC10684</strain>
    </source>
</reference>
<keyword evidence="1" id="KW-0813">Transport</keyword>
<evidence type="ECO:0000259" key="4">
    <source>
        <dbReference type="PROSITE" id="PS50893"/>
    </source>
</evidence>
<keyword evidence="2" id="KW-0547">Nucleotide-binding</keyword>